<dbReference type="SUPFAM" id="SSF53098">
    <property type="entry name" value="Ribonuclease H-like"/>
    <property type="match status" value="1"/>
</dbReference>
<comment type="caution">
    <text evidence="2">The sequence shown here is derived from an EMBL/GenBank/DDBJ whole genome shotgun (WGS) entry which is preliminary data.</text>
</comment>
<dbReference type="RefSeq" id="WP_020370281.1">
    <property type="nucleotide sequence ID" value="NZ_APJW01000002.1"/>
</dbReference>
<dbReference type="EC" id="2.7.7.7" evidence="2"/>
<dbReference type="GO" id="GO:0004527">
    <property type="term" value="F:exonuclease activity"/>
    <property type="evidence" value="ECO:0007669"/>
    <property type="project" value="UniProtKB-KW"/>
</dbReference>
<dbReference type="SMART" id="SM00479">
    <property type="entry name" value="EXOIII"/>
    <property type="match status" value="1"/>
</dbReference>
<dbReference type="InterPro" id="IPR013520">
    <property type="entry name" value="Ribonucl_H"/>
</dbReference>
<dbReference type="GO" id="GO:0003887">
    <property type="term" value="F:DNA-directed DNA polymerase activity"/>
    <property type="evidence" value="ECO:0007669"/>
    <property type="project" value="UniProtKB-EC"/>
</dbReference>
<sequence length="232" mass="26530">MSVLIFYDTETTGTQIERDRVVEIAAYNSITQESFVTYVNPEIPIPEDASKIHGITTEMVTSAPKFSEMYEKFISFCGPDSILVAHNNDNFDYPLLQKECRRHSLPPLDLPSIDSLKWAQKYRPDLPKHNLQYLRQVYGFEDNQAHRALDDVITLHRVFSALTGDLQPQQIIELMSARCHPKVFKMPFGKYRGKPITEVPASYISWLEQQGALDKPENKDVKAAIDSLKQPT</sequence>
<keyword evidence="2" id="KW-0540">Nuclease</keyword>
<organism evidence="2 3">
    <name type="scientific">Chlamydia ibidis 10-1398/6</name>
    <dbReference type="NCBI Taxonomy" id="1046581"/>
    <lineage>
        <taxon>Bacteria</taxon>
        <taxon>Pseudomonadati</taxon>
        <taxon>Chlamydiota</taxon>
        <taxon>Chlamydiia</taxon>
        <taxon>Chlamydiales</taxon>
        <taxon>Chlamydiaceae</taxon>
        <taxon>Chlamydia/Chlamydophila group</taxon>
        <taxon>Chlamydia</taxon>
    </lineage>
</organism>
<dbReference type="Gene3D" id="3.30.420.10">
    <property type="entry name" value="Ribonuclease H-like superfamily/Ribonuclease H"/>
    <property type="match status" value="1"/>
</dbReference>
<dbReference type="Proteomes" id="UP000016064">
    <property type="component" value="Unassembled WGS sequence"/>
</dbReference>
<reference evidence="2 3" key="1">
    <citation type="submission" date="2013-07" db="EMBL/GenBank/DDBJ databases">
        <title>Isolation of a new Chlamydia species from the feral Sacred Ibis (Threskiornis aethiopicus): Chlamydia ibidis.</title>
        <authorList>
            <person name="Vorimore F."/>
            <person name="Hsia R.-C."/>
            <person name="Huot-Creasy H."/>
            <person name="Bastian S."/>
            <person name="Deruyter L."/>
            <person name="Passet A."/>
            <person name="Sachse K."/>
            <person name="Bavoil P."/>
            <person name="Myers G."/>
            <person name="Laroucau K."/>
        </authorList>
    </citation>
    <scope>NUCLEOTIDE SEQUENCE [LARGE SCALE GENOMIC DNA]</scope>
    <source>
        <strain evidence="2 3">10-1398/6</strain>
    </source>
</reference>
<dbReference type="NCBIfam" id="TIGR00573">
    <property type="entry name" value="dnaq"/>
    <property type="match status" value="1"/>
</dbReference>
<dbReference type="EMBL" id="APJW01000002">
    <property type="protein sequence ID" value="EQM62767.1"/>
    <property type="molecule type" value="Genomic_DNA"/>
</dbReference>
<evidence type="ECO:0000313" key="2">
    <source>
        <dbReference type="EMBL" id="EQM62767.1"/>
    </source>
</evidence>
<accession>A0ABN0MZI0</accession>
<keyword evidence="2" id="KW-0378">Hydrolase</keyword>
<protein>
    <submittedName>
        <fullName evidence="2">Exonuclease, DNA polymerase III, epsilon subunit family domain protein</fullName>
        <ecNumber evidence="2">2.7.7.7</ecNumber>
    </submittedName>
</protein>
<evidence type="ECO:0000313" key="3">
    <source>
        <dbReference type="Proteomes" id="UP000016064"/>
    </source>
</evidence>
<gene>
    <name evidence="2" type="ORF">H359_0730</name>
</gene>
<name>A0ABN0MZI0_9CHLA</name>
<dbReference type="Pfam" id="PF00929">
    <property type="entry name" value="RNase_T"/>
    <property type="match status" value="1"/>
</dbReference>
<dbReference type="CDD" id="cd06127">
    <property type="entry name" value="DEDDh"/>
    <property type="match status" value="1"/>
</dbReference>
<keyword evidence="2" id="KW-0548">Nucleotidyltransferase</keyword>
<evidence type="ECO:0000259" key="1">
    <source>
        <dbReference type="SMART" id="SM00479"/>
    </source>
</evidence>
<dbReference type="PANTHER" id="PTHR30231">
    <property type="entry name" value="DNA POLYMERASE III SUBUNIT EPSILON"/>
    <property type="match status" value="1"/>
</dbReference>
<dbReference type="InterPro" id="IPR036397">
    <property type="entry name" value="RNaseH_sf"/>
</dbReference>
<keyword evidence="2" id="KW-0269">Exonuclease</keyword>
<dbReference type="InterPro" id="IPR006054">
    <property type="entry name" value="DnaQ"/>
</dbReference>
<proteinExistence type="predicted"/>
<dbReference type="PANTHER" id="PTHR30231:SF41">
    <property type="entry name" value="DNA POLYMERASE III SUBUNIT EPSILON"/>
    <property type="match status" value="1"/>
</dbReference>
<dbReference type="InterPro" id="IPR024530">
    <property type="entry name" value="QSregVF_b"/>
</dbReference>
<feature type="domain" description="Exonuclease" evidence="1">
    <location>
        <begin position="3"/>
        <end position="168"/>
    </location>
</feature>
<keyword evidence="3" id="KW-1185">Reference proteome</keyword>
<keyword evidence="2" id="KW-0808">Transferase</keyword>
<dbReference type="Pfam" id="PF12843">
    <property type="entry name" value="QSregVF_b"/>
    <property type="match status" value="1"/>
</dbReference>
<dbReference type="InterPro" id="IPR012337">
    <property type="entry name" value="RNaseH-like_sf"/>
</dbReference>
<dbReference type="NCBIfam" id="NF004963">
    <property type="entry name" value="PRK06309.1"/>
    <property type="match status" value="1"/>
</dbReference>